<name>G0LHP9_HALWC</name>
<gene>
    <name evidence="1" type="ordered locus">Hqrw_1328</name>
</gene>
<evidence type="ECO:0000313" key="2">
    <source>
        <dbReference type="Proteomes" id="UP000007954"/>
    </source>
</evidence>
<proteinExistence type="predicted"/>
<dbReference type="EMBL" id="FR746099">
    <property type="protein sequence ID" value="CCC39287.1"/>
    <property type="molecule type" value="Genomic_DNA"/>
</dbReference>
<dbReference type="Proteomes" id="UP000007954">
    <property type="component" value="Chromosome"/>
</dbReference>
<sequence length="152" mass="17083">MDLDRFATDTPSDDAPGDGSVCVVATQPDTFERCRDGLYPSPKSYDRTRQSFEYLAFYRTAPISAITHYARVTDRVEQHRGTDGPMTAEDWETLIDPFSTERTVIVFIWDELVPLESPVENDGHGVRGAWYCSLRDIREAATLSALSARAET</sequence>
<evidence type="ECO:0000313" key="1">
    <source>
        <dbReference type="EMBL" id="CCC39287.1"/>
    </source>
</evidence>
<accession>G0LHP9</accession>
<protein>
    <submittedName>
        <fullName evidence="1">Uncharacterized protein</fullName>
    </submittedName>
</protein>
<dbReference type="HOGENOM" id="CLU_117032_0_0_2"/>
<dbReference type="RefSeq" id="WP_014555182.1">
    <property type="nucleotide sequence ID" value="NC_017459.1"/>
</dbReference>
<organism evidence="1 2">
    <name type="scientific">Haloquadratum walsbyi (strain DSM 16854 / JCM 12705 / C23)</name>
    <dbReference type="NCBI Taxonomy" id="768065"/>
    <lineage>
        <taxon>Archaea</taxon>
        <taxon>Methanobacteriati</taxon>
        <taxon>Methanobacteriota</taxon>
        <taxon>Stenosarchaea group</taxon>
        <taxon>Halobacteria</taxon>
        <taxon>Halobacteriales</taxon>
        <taxon>Haloferacaceae</taxon>
        <taxon>Haloquadratum</taxon>
    </lineage>
</organism>
<reference evidence="1 2" key="1">
    <citation type="journal article" date="2011" name="PLoS ONE">
        <title>Haloquadratum walsbyi: limited diversity in a global pond.</title>
        <authorList>
            <person name="Dyall-Smith M."/>
            <person name="Pfeiffer F."/>
            <person name="Klee K."/>
            <person name="Palm P."/>
            <person name="Gross K."/>
            <person name="Schuster S.C."/>
            <person name="Rampp M."/>
            <person name="Oesterhelt D."/>
        </authorList>
    </citation>
    <scope>NUCLEOTIDE SEQUENCE [LARGE SCALE GENOMIC DNA]</scope>
    <source>
        <strain evidence="2">DSM 16854 / JCM 12705 / C23</strain>
    </source>
</reference>
<dbReference type="AlphaFoldDB" id="G0LHP9"/>
<dbReference type="KEGG" id="hwc:Hqrw_1328"/>
<dbReference type="OrthoDB" id="304527at2157"/>
<dbReference type="GeneID" id="12445972"/>